<feature type="domain" description="ATP synthase YMF19 uncharacterised C-terminal" evidence="21">
    <location>
        <begin position="136"/>
        <end position="185"/>
    </location>
</feature>
<keyword evidence="9" id="KW-0547">Nucleotide-binding</keyword>
<evidence type="ECO:0000256" key="15">
    <source>
        <dbReference type="ARBA" id="ARBA00023128"/>
    </source>
</evidence>
<dbReference type="EMBL" id="FJ572143">
    <property type="protein sequence ID" value="ACM46782.1"/>
    <property type="molecule type" value="Genomic_DNA"/>
</dbReference>
<dbReference type="InterPro" id="IPR044975">
    <property type="entry name" value="YMF19-like"/>
</dbReference>
<keyword evidence="7" id="KW-0138">CF(0)</keyword>
<evidence type="ECO:0000313" key="22">
    <source>
        <dbReference type="EMBL" id="ACM46782.1"/>
    </source>
</evidence>
<evidence type="ECO:0000259" key="21">
    <source>
        <dbReference type="Pfam" id="PF06449"/>
    </source>
</evidence>
<keyword evidence="16" id="KW-0472">Membrane</keyword>
<evidence type="ECO:0000256" key="8">
    <source>
        <dbReference type="ARBA" id="ARBA00022692"/>
    </source>
</evidence>
<comment type="similarity">
    <text evidence="3">Belongs to the ATPase protein YMF19 family.</text>
</comment>
<evidence type="ECO:0000256" key="14">
    <source>
        <dbReference type="ARBA" id="ARBA00023065"/>
    </source>
</evidence>
<dbReference type="EC" id="7.1.2.2" evidence="5"/>
<dbReference type="GO" id="GO:0006754">
    <property type="term" value="P:ATP biosynthetic process"/>
    <property type="evidence" value="ECO:0007669"/>
    <property type="project" value="UniProtKB-KW"/>
</dbReference>
<name>B9VLG3_9CONI</name>
<evidence type="ECO:0000256" key="16">
    <source>
        <dbReference type="ARBA" id="ARBA00023136"/>
    </source>
</evidence>
<keyword evidence="14" id="KW-0406">Ion transport</keyword>
<dbReference type="InterPro" id="IPR003319">
    <property type="entry name" value="YMF19-like_N"/>
</dbReference>
<proteinExistence type="inferred from homology"/>
<keyword evidence="12" id="KW-1278">Translocase</keyword>
<keyword evidence="13" id="KW-1133">Transmembrane helix</keyword>
<dbReference type="GO" id="GO:0005524">
    <property type="term" value="F:ATP binding"/>
    <property type="evidence" value="ECO:0007669"/>
    <property type="project" value="UniProtKB-KW"/>
</dbReference>
<dbReference type="Pfam" id="PF06449">
    <property type="entry name" value="YMF19_C"/>
    <property type="match status" value="1"/>
</dbReference>
<evidence type="ECO:0000259" key="20">
    <source>
        <dbReference type="Pfam" id="PF02326"/>
    </source>
</evidence>
<feature type="domain" description="ATP synthase YMF19-like N-terminal" evidence="20">
    <location>
        <begin position="47"/>
        <end position="125"/>
    </location>
</feature>
<evidence type="ECO:0000256" key="2">
    <source>
        <dbReference type="ARBA" id="ARBA00004304"/>
    </source>
</evidence>
<evidence type="ECO:0000256" key="3">
    <source>
        <dbReference type="ARBA" id="ARBA00010946"/>
    </source>
</evidence>
<keyword evidence="15 22" id="KW-0496">Mitochondrion</keyword>
<evidence type="ECO:0000256" key="11">
    <source>
        <dbReference type="ARBA" id="ARBA00022840"/>
    </source>
</evidence>
<keyword evidence="10" id="KW-0375">Hydrogen ion transport</keyword>
<evidence type="ECO:0000256" key="13">
    <source>
        <dbReference type="ARBA" id="ARBA00022989"/>
    </source>
</evidence>
<keyword evidence="17" id="KW-0066">ATP synthesis</keyword>
<keyword evidence="8" id="KW-0812">Transmembrane</keyword>
<evidence type="ECO:0000256" key="19">
    <source>
        <dbReference type="ARBA" id="ARBA00048383"/>
    </source>
</evidence>
<evidence type="ECO:0000256" key="4">
    <source>
        <dbReference type="ARBA" id="ARBA00011648"/>
    </source>
</evidence>
<evidence type="ECO:0000256" key="18">
    <source>
        <dbReference type="ARBA" id="ARBA00030649"/>
    </source>
</evidence>
<comment type="subcellular location">
    <subcellularLocation>
        <location evidence="2">Mitochondrion membrane</location>
        <topology evidence="2">Single-pass membrane protein</topology>
    </subcellularLocation>
</comment>
<protein>
    <recommendedName>
        <fullName evidence="5">H(+)-transporting two-sector ATPase</fullName>
        <ecNumber evidence="5">7.1.2.2</ecNumber>
    </recommendedName>
    <alternativeName>
        <fullName evidence="18">Mitochondrial protein YMF19</fullName>
    </alternativeName>
</protein>
<dbReference type="InterPro" id="IPR009455">
    <property type="entry name" value="YMF19"/>
</dbReference>
<evidence type="ECO:0000256" key="7">
    <source>
        <dbReference type="ARBA" id="ARBA00022547"/>
    </source>
</evidence>
<evidence type="ECO:0000256" key="17">
    <source>
        <dbReference type="ARBA" id="ARBA00023310"/>
    </source>
</evidence>
<evidence type="ECO:0000256" key="12">
    <source>
        <dbReference type="ARBA" id="ARBA00022967"/>
    </source>
</evidence>
<sequence length="204" mass="23711">MLSVGKQRTNHPQPYILFPPYIFTTRTKVIYGDNIGKVINRTREMMPQPDKSTYSTQFFRLCLIFFTSHISPCRDGVPRISRILKPRNQLVPHQQRGKPRLDPNSLEEISGRGFSTGVSYMYSSLFEVSQWCDAADLLGKNKKITYISRFGEISGSRRMERNIPYLIPKYSYSTYPNPISGWRITRWDNIMLMHVLHGQVNIVC</sequence>
<dbReference type="GO" id="GO:0031966">
    <property type="term" value="C:mitochondrial membrane"/>
    <property type="evidence" value="ECO:0007669"/>
    <property type="project" value="UniProtKB-SubCell"/>
</dbReference>
<dbReference type="AlphaFoldDB" id="B9VLG3"/>
<comment type="function">
    <text evidence="1">This is one of the chains of the nonenzymatic component (CF(0) subunit) of the mitochondrial ATPase complex.</text>
</comment>
<dbReference type="GO" id="GO:0045259">
    <property type="term" value="C:proton-transporting ATP synthase complex"/>
    <property type="evidence" value="ECO:0007669"/>
    <property type="project" value="UniProtKB-KW"/>
</dbReference>
<organism evidence="22">
    <name type="scientific">Larix kaempferi</name>
    <dbReference type="NCBI Taxonomy" id="54800"/>
    <lineage>
        <taxon>Eukaryota</taxon>
        <taxon>Viridiplantae</taxon>
        <taxon>Streptophyta</taxon>
        <taxon>Embryophyta</taxon>
        <taxon>Tracheophyta</taxon>
        <taxon>Spermatophyta</taxon>
        <taxon>Pinopsida</taxon>
        <taxon>Pinidae</taxon>
        <taxon>Conifers I</taxon>
        <taxon>Pinales</taxon>
        <taxon>Pinaceae</taxon>
        <taxon>Larix</taxon>
    </lineage>
</organism>
<evidence type="ECO:0000256" key="1">
    <source>
        <dbReference type="ARBA" id="ARBA00003096"/>
    </source>
</evidence>
<evidence type="ECO:0000256" key="6">
    <source>
        <dbReference type="ARBA" id="ARBA00022448"/>
    </source>
</evidence>
<dbReference type="PANTHER" id="PTHR36816:SF1">
    <property type="entry name" value="ATP SYNTHASE PROTEIN YMF19"/>
    <property type="match status" value="1"/>
</dbReference>
<geneLocation type="mitochondrion" evidence="22"/>
<comment type="catalytic activity">
    <reaction evidence="19">
        <text>ATP + H2O + 4 H(+)(in) = ADP + phosphate + 5 H(+)(out)</text>
        <dbReference type="Rhea" id="RHEA:57720"/>
        <dbReference type="ChEBI" id="CHEBI:15377"/>
        <dbReference type="ChEBI" id="CHEBI:15378"/>
        <dbReference type="ChEBI" id="CHEBI:30616"/>
        <dbReference type="ChEBI" id="CHEBI:43474"/>
        <dbReference type="ChEBI" id="CHEBI:456216"/>
        <dbReference type="EC" id="7.1.2.2"/>
    </reaction>
</comment>
<dbReference type="GO" id="GO:1902600">
    <property type="term" value="P:proton transmembrane transport"/>
    <property type="evidence" value="ECO:0007669"/>
    <property type="project" value="UniProtKB-KW"/>
</dbReference>
<evidence type="ECO:0000256" key="10">
    <source>
        <dbReference type="ARBA" id="ARBA00022781"/>
    </source>
</evidence>
<evidence type="ECO:0000256" key="5">
    <source>
        <dbReference type="ARBA" id="ARBA00012473"/>
    </source>
</evidence>
<evidence type="ECO:0000256" key="9">
    <source>
        <dbReference type="ARBA" id="ARBA00022741"/>
    </source>
</evidence>
<keyword evidence="6" id="KW-0813">Transport</keyword>
<keyword evidence="11" id="KW-0067">ATP-binding</keyword>
<dbReference type="Pfam" id="PF02326">
    <property type="entry name" value="YMF19"/>
    <property type="match status" value="1"/>
</dbReference>
<comment type="subunit">
    <text evidence="4">F-type ATPases have 2 components, CF(1) - the catalytic core - and CF(0) - the membrane proton channel. CF(1) has five subunits: alpha(3), beta(3), gamma(1), delta(1), epsilon(1). CF(0) has three main subunits: a, b and c.</text>
</comment>
<accession>B9VLG3</accession>
<dbReference type="PANTHER" id="PTHR36816">
    <property type="entry name" value="ATP SYNTHASE PROTEIN YMF19"/>
    <property type="match status" value="1"/>
</dbReference>
<reference evidence="22" key="1">
    <citation type="submission" date="2008-12" db="EMBL/GenBank/DDBJ databases">
        <title>Biogeography of the north-east Asia larches.</title>
        <authorList>
            <person name="Semerikov V.L."/>
        </authorList>
    </citation>
    <scope>NUCLEOTIDE SEQUENCE</scope>
    <source>
        <strain evidence="22">Japan13</strain>
    </source>
</reference>